<dbReference type="OrthoDB" id="2844466at2"/>
<proteinExistence type="predicted"/>
<evidence type="ECO:0000313" key="2">
    <source>
        <dbReference type="Proteomes" id="UP000217065"/>
    </source>
</evidence>
<dbReference type="RefSeq" id="WP_094942762.1">
    <property type="nucleotide sequence ID" value="NZ_NOKQ01000204.1"/>
</dbReference>
<dbReference type="AlphaFoldDB" id="A0A264W3E5"/>
<dbReference type="Proteomes" id="UP000217065">
    <property type="component" value="Unassembled WGS sequence"/>
</dbReference>
<protein>
    <submittedName>
        <fullName evidence="1">Uncharacterized protein</fullName>
    </submittedName>
</protein>
<gene>
    <name evidence="1" type="ORF">CF394_07745</name>
</gene>
<organism evidence="1 2">
    <name type="scientific">Tetzosporium hominis</name>
    <dbReference type="NCBI Taxonomy" id="2020506"/>
    <lineage>
        <taxon>Bacteria</taxon>
        <taxon>Bacillati</taxon>
        <taxon>Bacillota</taxon>
        <taxon>Bacilli</taxon>
        <taxon>Bacillales</taxon>
        <taxon>Caryophanaceae</taxon>
        <taxon>Tetzosporium</taxon>
    </lineage>
</organism>
<evidence type="ECO:0000313" key="1">
    <source>
        <dbReference type="EMBL" id="OZS78116.1"/>
    </source>
</evidence>
<keyword evidence="2" id="KW-1185">Reference proteome</keyword>
<reference evidence="1 2" key="1">
    <citation type="submission" date="2017-07" db="EMBL/GenBank/DDBJ databases">
        <title>Tetzosporium hominis gen.nov. sp.nov.</title>
        <authorList>
            <person name="Tetz G."/>
            <person name="Tetz V."/>
        </authorList>
    </citation>
    <scope>NUCLEOTIDE SEQUENCE [LARGE SCALE GENOMIC DNA]</scope>
    <source>
        <strain evidence="1 2">VT-49</strain>
    </source>
</reference>
<comment type="caution">
    <text evidence="1">The sequence shown here is derived from an EMBL/GenBank/DDBJ whole genome shotgun (WGS) entry which is preliminary data.</text>
</comment>
<name>A0A264W3E5_9BACL</name>
<sequence>MSMELLTKQTAGVINAVTKQPKWEKEALLEGIQKILVEKRGKVESDEAYLDSLLQNVAFYINHTNGMNNFFFQSIDKETFYTPESFKVYLSNLRTMVSDPAELQKVAERQRGFVLKGETLEEKARHGELAYMTTKIVNDLLLDFLTTFYHPNNREPMQPFMEYSAKVVVETVFKFCNTYASLQIDAIPGKKDLQ</sequence>
<dbReference type="EMBL" id="NOKQ01000204">
    <property type="protein sequence ID" value="OZS78116.1"/>
    <property type="molecule type" value="Genomic_DNA"/>
</dbReference>
<accession>A0A264W3E5</accession>